<feature type="transmembrane region" description="Helical" evidence="1">
    <location>
        <begin position="333"/>
        <end position="352"/>
    </location>
</feature>
<feature type="transmembrane region" description="Helical" evidence="1">
    <location>
        <begin position="522"/>
        <end position="546"/>
    </location>
</feature>
<dbReference type="SUPFAM" id="SSF82714">
    <property type="entry name" value="Multidrug efflux transporter AcrB TolC docking domain, DN and DC subdomains"/>
    <property type="match status" value="2"/>
</dbReference>
<feature type="transmembrane region" description="Helical" evidence="1">
    <location>
        <begin position="387"/>
        <end position="408"/>
    </location>
</feature>
<evidence type="ECO:0000313" key="3">
    <source>
        <dbReference type="Proteomes" id="UP001209681"/>
    </source>
</evidence>
<organism evidence="2 3">
    <name type="scientific">Desulfobotulus pelophilus</name>
    <dbReference type="NCBI Taxonomy" id="2823377"/>
    <lineage>
        <taxon>Bacteria</taxon>
        <taxon>Pseudomonadati</taxon>
        <taxon>Thermodesulfobacteriota</taxon>
        <taxon>Desulfobacteria</taxon>
        <taxon>Desulfobacterales</taxon>
        <taxon>Desulfobacteraceae</taxon>
        <taxon>Desulfobotulus</taxon>
    </lineage>
</organism>
<comment type="caution">
    <text evidence="2">The sequence shown here is derived from an EMBL/GenBank/DDBJ whole genome shotgun (WGS) entry which is preliminary data.</text>
</comment>
<dbReference type="InterPro" id="IPR001036">
    <property type="entry name" value="Acrflvin-R"/>
</dbReference>
<dbReference type="PRINTS" id="PR00702">
    <property type="entry name" value="ACRIFLAVINRP"/>
</dbReference>
<feature type="transmembrane region" description="Helical" evidence="1">
    <location>
        <begin position="865"/>
        <end position="880"/>
    </location>
</feature>
<dbReference type="RefSeq" id="WP_265425845.1">
    <property type="nucleotide sequence ID" value="NZ_JAPFPW010000018.1"/>
</dbReference>
<protein>
    <submittedName>
        <fullName evidence="2">Efflux RND transporter permease subunit</fullName>
    </submittedName>
</protein>
<feature type="transmembrane region" description="Helical" evidence="1">
    <location>
        <begin position="963"/>
        <end position="980"/>
    </location>
</feature>
<dbReference type="EMBL" id="JAPFPW010000018">
    <property type="protein sequence ID" value="MCW7754932.1"/>
    <property type="molecule type" value="Genomic_DNA"/>
</dbReference>
<keyword evidence="1" id="KW-1133">Transmembrane helix</keyword>
<dbReference type="Gene3D" id="3.30.2090.10">
    <property type="entry name" value="Multidrug efflux transporter AcrB TolC docking domain, DN and DC subdomains"/>
    <property type="match status" value="2"/>
</dbReference>
<reference evidence="2 3" key="1">
    <citation type="submission" date="2022-11" db="EMBL/GenBank/DDBJ databases">
        <title>Desulfobotulus tamanensis H1 sp. nov. - anaerobic, alkaliphilic, sulphate reducing bacterium isolated from terrestrial mud volcano.</title>
        <authorList>
            <person name="Frolova A."/>
            <person name="Merkel A.Y."/>
            <person name="Slobodkin A.I."/>
        </authorList>
    </citation>
    <scope>NUCLEOTIDE SEQUENCE [LARGE SCALE GENOMIC DNA]</scope>
    <source>
        <strain evidence="2 3">H1</strain>
    </source>
</reference>
<feature type="transmembrane region" description="Helical" evidence="1">
    <location>
        <begin position="992"/>
        <end position="1017"/>
    </location>
</feature>
<dbReference type="Gene3D" id="3.30.70.1430">
    <property type="entry name" value="Multidrug efflux transporter AcrB pore domain"/>
    <property type="match status" value="2"/>
</dbReference>
<dbReference type="Gene3D" id="3.30.70.1320">
    <property type="entry name" value="Multidrug efflux transporter AcrB pore domain like"/>
    <property type="match status" value="1"/>
</dbReference>
<dbReference type="PANTHER" id="PTHR32063">
    <property type="match status" value="1"/>
</dbReference>
<dbReference type="PANTHER" id="PTHR32063:SF18">
    <property type="entry name" value="CATION EFFLUX SYSTEM PROTEIN"/>
    <property type="match status" value="1"/>
</dbReference>
<keyword evidence="1" id="KW-0472">Membrane</keyword>
<keyword evidence="3" id="KW-1185">Reference proteome</keyword>
<name>A0ABT3NBT8_9BACT</name>
<evidence type="ECO:0000256" key="1">
    <source>
        <dbReference type="SAM" id="Phobius"/>
    </source>
</evidence>
<feature type="transmembrane region" description="Helical" evidence="1">
    <location>
        <begin position="359"/>
        <end position="381"/>
    </location>
</feature>
<feature type="transmembrane region" description="Helical" evidence="1">
    <location>
        <begin position="461"/>
        <end position="485"/>
    </location>
</feature>
<dbReference type="Gene3D" id="3.30.70.1440">
    <property type="entry name" value="Multidrug efflux transporter AcrB pore domain"/>
    <property type="match status" value="1"/>
</dbReference>
<feature type="transmembrane region" description="Helical" evidence="1">
    <location>
        <begin position="913"/>
        <end position="934"/>
    </location>
</feature>
<dbReference type="Pfam" id="PF00873">
    <property type="entry name" value="ACR_tran"/>
    <property type="match status" value="1"/>
</dbReference>
<dbReference type="InterPro" id="IPR027463">
    <property type="entry name" value="AcrB_DN_DC_subdom"/>
</dbReference>
<feature type="transmembrane region" description="Helical" evidence="1">
    <location>
        <begin position="887"/>
        <end position="907"/>
    </location>
</feature>
<dbReference type="SUPFAM" id="SSF82866">
    <property type="entry name" value="Multidrug efflux transporter AcrB transmembrane domain"/>
    <property type="match status" value="2"/>
</dbReference>
<gene>
    <name evidence="2" type="ORF">OOT00_13145</name>
</gene>
<dbReference type="Proteomes" id="UP001209681">
    <property type="component" value="Unassembled WGS sequence"/>
</dbReference>
<evidence type="ECO:0000313" key="2">
    <source>
        <dbReference type="EMBL" id="MCW7754932.1"/>
    </source>
</evidence>
<keyword evidence="1" id="KW-0812">Transmembrane</keyword>
<dbReference type="SUPFAM" id="SSF82693">
    <property type="entry name" value="Multidrug efflux transporter AcrB pore domain, PN1, PN2, PC1 and PC2 subdomains"/>
    <property type="match status" value="2"/>
</dbReference>
<dbReference type="Gene3D" id="1.20.1640.10">
    <property type="entry name" value="Multidrug efflux transporter AcrB transmembrane domain"/>
    <property type="match status" value="2"/>
</dbReference>
<sequence>MNMTKTAVDNRWLTITLIAVLLLGGFQSFRAMPKDDMPPFLIRSVSIVTSFPGASPERVEQLVTDPIEKAVQEISQVDYISSESRPGVSVITVNLKESEYDLRPIFDHIRRKVDEVRPLLPEDSSPTVNDELGDVFGILIGITGEGFTFAELKKISDEVRDRLIKLPEVARVEIRGEQPERIYITYDEARLSSLGLSHSHIAAMIQATNIIFPGGNVTIGQNRISLEPSGNFENIEDLKNLIISQPGSPLILRLRDVARIERGYMDPPDNHVRINGIPGMVLGCSLKKEGNILEMGGAIDREIREMEKIYPHGVTFIRVASQDTKVNTAIRNFTGNLIQSVVVVLATMFLFLGLRTGFVVSSLIPSAILCTFFVMSFLGVGLNQVSLASLIIALGMLVDNAIVMSEAMMVRMESGEKKLDAALAASRELAIPLLVSSLTTAAAFVSFYLANSVMGEIMGQLFLVVSTALLASWLLSLSLIPMLAMQWIRVTKSKKEETGPIARIRNQYETILIRVLKKPKTFALCTALLFIASLGLFRFIPFVFFADSDTPMISANLELPVGVDISLTDQVTRELETFIQNELLAEHKGKGVTHFAAFVGKGAPKYDLGYRPPESAPYTAHILLNTTGDDVNDAVKNAVYDFALNHFPDVTAKVSRLKSGGGSEKPIAIRITGDDPERLYALGERVKTKLRSIQGTRNVADDWGLRSRKFRILIDQNRAHLAGLSSQDVAASLQTLLSGSATGIYREKEHNIPIIMIRENPGIMDIAALEGLPVHSPSTGRSVPLKQVADIELVWEPAKILRRDLHRTLTVSSETAGNITAAAVMASMKPWLTEDAREWGRGYGYELGGEAEDSAKAMGAVMEKLPISFFVIILLLIAQFNSIKKPLIVLLTIPLGITGVALGLFVFRSSFGFMAFLGVISLAGIVINNAIVLLDRIRIEKEENGLTPEQAVVTAACQRFRPILLTTATTALGLIPLWIGGGPMWQPMAITIFSGLIFATVITLLFVPVCYSLFYGLRPEKSASGMPENRNDSKQGKKNIDFHAYGA</sequence>
<feature type="transmembrane region" description="Helical" evidence="1">
    <location>
        <begin position="429"/>
        <end position="449"/>
    </location>
</feature>
<proteinExistence type="predicted"/>
<accession>A0ABT3NBT8</accession>